<evidence type="ECO:0000256" key="1">
    <source>
        <dbReference type="SAM" id="MobiDB-lite"/>
    </source>
</evidence>
<evidence type="ECO:0000313" key="3">
    <source>
        <dbReference type="Proteomes" id="UP001141327"/>
    </source>
</evidence>
<feature type="compositionally biased region" description="Acidic residues" evidence="1">
    <location>
        <begin position="264"/>
        <end position="274"/>
    </location>
</feature>
<feature type="compositionally biased region" description="Basic residues" evidence="1">
    <location>
        <begin position="247"/>
        <end position="258"/>
    </location>
</feature>
<keyword evidence="3" id="KW-1185">Reference proteome</keyword>
<sequence length="1120" mass="117042">MMIDLAFGTYDGSLVHMKLDPQLLAAQQAAGHGVPDPMVEMNTVPAVSQKGINAVTVQGRFISTGGTDEWIRLLDVQTETKIVTIGQGKTTAMSSDSKGEFVFAVGASTDHTGSRGGFWAWRTSDGSLVLEKDLRHFVPGNVAVHPSDRMAMLVGDNGRCFLWNLLTGKRAFGFRCPALPHHTVGLGVATAGDLTLSKLSNKLVLAAWSPRGTRYAVASQVAVWGGSLAGATTVTPAPAPKGTKPAKGTRGKKQAAAKRPKDSEADEVDEEADPDQSVPLALLLRPAWKISALAFITEDVLLVGGEGGQWSLCWVPEVITQGSPAVVAVQPLAPLSGRIKGLFTFRLPAGAPLGEDGRPPSTSSTPVPDKAASARKKARSDGPPTSCRAMVVAACSDGSLTVWELVPTGGKGPLVLVGECVQPRRMRARLTCAAMARGEPASSPLWQADVTLVPPSPVVSPLLALPDQVLARILFPGCPASSLGDDEPDSNEVPFESATHPALLYNMLSVCRRFLTLASQVRGLVLLPGRSTLVPPEQCAAAMEALLARCGASLESLDARGLPSCPVPSRPLPRLHDLRMDGGEMLLQKPAALTALAAQCPQLRRLWLSVPAGATVELGALGALGSSLEEFTLIRAPAPGPLAEASSAGSAVARGWAALEAGLPKLTSLALEGLDAPFSDIPLGLLGRLTSLSVRDAAPLAYLAKCPSLRLRSLAADVPSDLGLGAGGPLAQVLQLCGTTLQSFSLSVACVAEAQWWGRLLGLAATSAPGLTTLRLRGPATPPVAGAAVALELPASLPPLLRTLELAGAALTDDQAVQLASRTPSQLRSLGLSRNELRSATQVLGAFCRRCPGLDRVDLSENAALRDFLRFALSGFAPRHTAKGPAGPAPASPSRLLLRHTALTDQALLELCEQFGARWHLLDLSGSAALTATTVLTLIRGAPALQGLGLAGLPWLQAGDAMRLVQLRELRWLDVATLSLAAGSGDSASAPSLLVQLLPQLRQLGWLRVAAIPAGAHKSLARTMAALVVMGPEVPDPEQPKPLAPAAAPADEEDGADEDEEGADENEEDADERSRSEQGEQEAPTRGRPSTASAEPRPSHSKSARDRPRSRKQQKPETPQ</sequence>
<organism evidence="2 3">
    <name type="scientific">Paratrimastix pyriformis</name>
    <dbReference type="NCBI Taxonomy" id="342808"/>
    <lineage>
        <taxon>Eukaryota</taxon>
        <taxon>Metamonada</taxon>
        <taxon>Preaxostyla</taxon>
        <taxon>Paratrimastigidae</taxon>
        <taxon>Paratrimastix</taxon>
    </lineage>
</organism>
<evidence type="ECO:0000313" key="2">
    <source>
        <dbReference type="EMBL" id="KAJ4460146.1"/>
    </source>
</evidence>
<name>A0ABQ8UNY5_9EUKA</name>
<feature type="compositionally biased region" description="Acidic residues" evidence="1">
    <location>
        <begin position="1050"/>
        <end position="1071"/>
    </location>
</feature>
<dbReference type="Proteomes" id="UP001141327">
    <property type="component" value="Unassembled WGS sequence"/>
</dbReference>
<comment type="caution">
    <text evidence="2">The sequence shown here is derived from an EMBL/GenBank/DDBJ whole genome shotgun (WGS) entry which is preliminary data.</text>
</comment>
<evidence type="ECO:0008006" key="4">
    <source>
        <dbReference type="Google" id="ProtNLM"/>
    </source>
</evidence>
<protein>
    <recommendedName>
        <fullName evidence="4">Leucine-rich repeat and WD repeat-containing protein 1</fullName>
    </recommendedName>
</protein>
<feature type="region of interest" description="Disordered" evidence="1">
    <location>
        <begin position="350"/>
        <end position="385"/>
    </location>
</feature>
<gene>
    <name evidence="2" type="ORF">PAPYR_3887</name>
</gene>
<feature type="region of interest" description="Disordered" evidence="1">
    <location>
        <begin position="1032"/>
        <end position="1120"/>
    </location>
</feature>
<dbReference type="SUPFAM" id="SSF50998">
    <property type="entry name" value="Quinoprotein alcohol dehydrogenase-like"/>
    <property type="match status" value="1"/>
</dbReference>
<dbReference type="PANTHER" id="PTHR44675">
    <property type="entry name" value="PAK1 INTERACTING PROTEIN 1"/>
    <property type="match status" value="1"/>
</dbReference>
<dbReference type="PANTHER" id="PTHR44675:SF1">
    <property type="entry name" value="P21-ACTIVATED PROTEIN KINASE-INTERACTING PROTEIN 1"/>
    <property type="match status" value="1"/>
</dbReference>
<dbReference type="Gene3D" id="3.80.10.10">
    <property type="entry name" value="Ribonuclease Inhibitor"/>
    <property type="match status" value="1"/>
</dbReference>
<proteinExistence type="predicted"/>
<dbReference type="EMBL" id="JAPMOS010000015">
    <property type="protein sequence ID" value="KAJ4460146.1"/>
    <property type="molecule type" value="Genomic_DNA"/>
</dbReference>
<reference evidence="2" key="1">
    <citation type="journal article" date="2022" name="bioRxiv">
        <title>Genomics of Preaxostyla Flagellates Illuminates Evolutionary Transitions and the Path Towards Mitochondrial Loss.</title>
        <authorList>
            <person name="Novak L.V.F."/>
            <person name="Treitli S.C."/>
            <person name="Pyrih J."/>
            <person name="Halakuc P."/>
            <person name="Pipaliya S.V."/>
            <person name="Vacek V."/>
            <person name="Brzon O."/>
            <person name="Soukal P."/>
            <person name="Eme L."/>
            <person name="Dacks J.B."/>
            <person name="Karnkowska A."/>
            <person name="Elias M."/>
            <person name="Hampl V."/>
        </authorList>
    </citation>
    <scope>NUCLEOTIDE SEQUENCE</scope>
    <source>
        <strain evidence="2">RCP-MX</strain>
    </source>
</reference>
<dbReference type="InterPro" id="IPR032675">
    <property type="entry name" value="LRR_dom_sf"/>
</dbReference>
<accession>A0ABQ8UNY5</accession>
<feature type="compositionally biased region" description="Low complexity" evidence="1">
    <location>
        <begin position="233"/>
        <end position="246"/>
    </location>
</feature>
<dbReference type="InterPro" id="IPR011047">
    <property type="entry name" value="Quinoprotein_ADH-like_sf"/>
</dbReference>
<dbReference type="InterPro" id="IPR015943">
    <property type="entry name" value="WD40/YVTN_repeat-like_dom_sf"/>
</dbReference>
<dbReference type="SUPFAM" id="SSF52047">
    <property type="entry name" value="RNI-like"/>
    <property type="match status" value="1"/>
</dbReference>
<dbReference type="Gene3D" id="2.130.10.10">
    <property type="entry name" value="YVTN repeat-like/Quinoprotein amine dehydrogenase"/>
    <property type="match status" value="1"/>
</dbReference>
<feature type="region of interest" description="Disordered" evidence="1">
    <location>
        <begin position="233"/>
        <end position="275"/>
    </location>
</feature>
<dbReference type="InterPro" id="IPR051959">
    <property type="entry name" value="PAK1-Kinase_Regulator"/>
</dbReference>